<organism evidence="3 4">
    <name type="scientific">Pristionchus mayeri</name>
    <dbReference type="NCBI Taxonomy" id="1317129"/>
    <lineage>
        <taxon>Eukaryota</taxon>
        <taxon>Metazoa</taxon>
        <taxon>Ecdysozoa</taxon>
        <taxon>Nematoda</taxon>
        <taxon>Chromadorea</taxon>
        <taxon>Rhabditida</taxon>
        <taxon>Rhabditina</taxon>
        <taxon>Diplogasteromorpha</taxon>
        <taxon>Diplogasteroidea</taxon>
        <taxon>Neodiplogasteridae</taxon>
        <taxon>Pristionchus</taxon>
    </lineage>
</organism>
<feature type="domain" description="HMG box" evidence="2">
    <location>
        <begin position="93"/>
        <end position="161"/>
    </location>
</feature>
<accession>A0AAN5CHE1</accession>
<evidence type="ECO:0000259" key="2">
    <source>
        <dbReference type="PROSITE" id="PS50118"/>
    </source>
</evidence>
<protein>
    <recommendedName>
        <fullName evidence="2">HMG box domain-containing protein</fullName>
    </recommendedName>
</protein>
<dbReference type="Pfam" id="PF00505">
    <property type="entry name" value="HMG_box"/>
    <property type="match status" value="1"/>
</dbReference>
<dbReference type="InterPro" id="IPR036910">
    <property type="entry name" value="HMG_box_dom_sf"/>
</dbReference>
<dbReference type="GO" id="GO:0003677">
    <property type="term" value="F:DNA binding"/>
    <property type="evidence" value="ECO:0007669"/>
    <property type="project" value="UniProtKB-UniRule"/>
</dbReference>
<sequence length="185" mass="21300">TVIRKEDSSIQRFGDEKAGYYLRCDCGHEGYNSGHSQKCEISNFTVICDEEQAIRRLVDNMVNEVVRRTDSSTAGEETEYGDIAKYTETKKPPKKPMLAFRIWLKKNRATLKTNDKLNGLTGDDYLKAVAVEYGTMEDKSTWLKAAAKDRERYEREMMEFDPSFVPTLPPRNYSLLDHTYCKADV</sequence>
<comment type="caution">
    <text evidence="3">The sequence shown here is derived from an EMBL/GenBank/DDBJ whole genome shotgun (WGS) entry which is preliminary data.</text>
</comment>
<dbReference type="PROSITE" id="PS50118">
    <property type="entry name" value="HMG_BOX_2"/>
    <property type="match status" value="1"/>
</dbReference>
<dbReference type="Gene3D" id="1.10.30.10">
    <property type="entry name" value="High mobility group box domain"/>
    <property type="match status" value="1"/>
</dbReference>
<keyword evidence="1" id="KW-0238">DNA-binding</keyword>
<dbReference type="SUPFAM" id="SSF47095">
    <property type="entry name" value="HMG-box"/>
    <property type="match status" value="1"/>
</dbReference>
<keyword evidence="4" id="KW-1185">Reference proteome</keyword>
<proteinExistence type="predicted"/>
<name>A0AAN5CHE1_9BILA</name>
<dbReference type="GO" id="GO:0005634">
    <property type="term" value="C:nucleus"/>
    <property type="evidence" value="ECO:0007669"/>
    <property type="project" value="UniProtKB-UniRule"/>
</dbReference>
<reference evidence="4" key="1">
    <citation type="submission" date="2022-10" db="EMBL/GenBank/DDBJ databases">
        <title>Genome assembly of Pristionchus species.</title>
        <authorList>
            <person name="Yoshida K."/>
            <person name="Sommer R.J."/>
        </authorList>
    </citation>
    <scope>NUCLEOTIDE SEQUENCE [LARGE SCALE GENOMIC DNA]</scope>
    <source>
        <strain evidence="4">RS5460</strain>
    </source>
</reference>
<feature type="non-terminal residue" evidence="3">
    <location>
        <position position="1"/>
    </location>
</feature>
<dbReference type="InterPro" id="IPR009071">
    <property type="entry name" value="HMG_box_dom"/>
</dbReference>
<keyword evidence="1" id="KW-0539">Nucleus</keyword>
<dbReference type="EMBL" id="BTRK01000003">
    <property type="protein sequence ID" value="GMR43776.1"/>
    <property type="molecule type" value="Genomic_DNA"/>
</dbReference>
<dbReference type="Proteomes" id="UP001328107">
    <property type="component" value="Unassembled WGS sequence"/>
</dbReference>
<gene>
    <name evidence="3" type="ORF">PMAYCL1PPCAC_13971</name>
</gene>
<dbReference type="AlphaFoldDB" id="A0AAN5CHE1"/>
<feature type="DNA-binding region" description="HMG box" evidence="1">
    <location>
        <begin position="93"/>
        <end position="161"/>
    </location>
</feature>
<evidence type="ECO:0000313" key="3">
    <source>
        <dbReference type="EMBL" id="GMR43776.1"/>
    </source>
</evidence>
<evidence type="ECO:0000313" key="4">
    <source>
        <dbReference type="Proteomes" id="UP001328107"/>
    </source>
</evidence>
<evidence type="ECO:0000256" key="1">
    <source>
        <dbReference type="PROSITE-ProRule" id="PRU00267"/>
    </source>
</evidence>